<gene>
    <name evidence="9" type="primary">atsA_28</name>
    <name evidence="9" type="ORF">Poly41_24810</name>
</gene>
<proteinExistence type="inferred from homology"/>
<evidence type="ECO:0000256" key="3">
    <source>
        <dbReference type="ARBA" id="ARBA00022723"/>
    </source>
</evidence>
<evidence type="ECO:0000256" key="6">
    <source>
        <dbReference type="ARBA" id="ARBA00022837"/>
    </source>
</evidence>
<dbReference type="InterPro" id="IPR000917">
    <property type="entry name" value="Sulfatase_N"/>
</dbReference>
<evidence type="ECO:0000259" key="8">
    <source>
        <dbReference type="Pfam" id="PF00884"/>
    </source>
</evidence>
<accession>A0A5C6DX80</accession>
<dbReference type="InterPro" id="IPR050738">
    <property type="entry name" value="Sulfatase"/>
</dbReference>
<keyword evidence="5 9" id="KW-0378">Hydrolase</keyword>
<protein>
    <submittedName>
        <fullName evidence="9">Arylsulfatase</fullName>
        <ecNumber evidence="9">3.1.6.1</ecNumber>
    </submittedName>
</protein>
<evidence type="ECO:0000256" key="1">
    <source>
        <dbReference type="ARBA" id="ARBA00001913"/>
    </source>
</evidence>
<dbReference type="CDD" id="cd16144">
    <property type="entry name" value="ARS_like"/>
    <property type="match status" value="1"/>
</dbReference>
<keyword evidence="6" id="KW-0106">Calcium</keyword>
<comment type="similarity">
    <text evidence="2">Belongs to the sulfatase family.</text>
</comment>
<evidence type="ECO:0000313" key="10">
    <source>
        <dbReference type="Proteomes" id="UP000319143"/>
    </source>
</evidence>
<evidence type="ECO:0000313" key="9">
    <source>
        <dbReference type="EMBL" id="TWU39626.1"/>
    </source>
</evidence>
<dbReference type="PROSITE" id="PS00149">
    <property type="entry name" value="SULFATASE_2"/>
    <property type="match status" value="1"/>
</dbReference>
<dbReference type="PANTHER" id="PTHR42693:SF42">
    <property type="entry name" value="ARYLSULFATASE G"/>
    <property type="match status" value="1"/>
</dbReference>
<organism evidence="9 10">
    <name type="scientific">Novipirellula artificiosorum</name>
    <dbReference type="NCBI Taxonomy" id="2528016"/>
    <lineage>
        <taxon>Bacteria</taxon>
        <taxon>Pseudomonadati</taxon>
        <taxon>Planctomycetota</taxon>
        <taxon>Planctomycetia</taxon>
        <taxon>Pirellulales</taxon>
        <taxon>Pirellulaceae</taxon>
        <taxon>Novipirellula</taxon>
    </lineage>
</organism>
<dbReference type="AlphaFoldDB" id="A0A5C6DX80"/>
<evidence type="ECO:0000256" key="7">
    <source>
        <dbReference type="SAM" id="SignalP"/>
    </source>
</evidence>
<dbReference type="GO" id="GO:0046872">
    <property type="term" value="F:metal ion binding"/>
    <property type="evidence" value="ECO:0007669"/>
    <property type="project" value="UniProtKB-KW"/>
</dbReference>
<dbReference type="RefSeq" id="WP_146526336.1">
    <property type="nucleotide sequence ID" value="NZ_SJPV01000003.1"/>
</dbReference>
<dbReference type="PANTHER" id="PTHR42693">
    <property type="entry name" value="ARYLSULFATASE FAMILY MEMBER"/>
    <property type="match status" value="1"/>
</dbReference>
<comment type="cofactor">
    <cofactor evidence="1">
        <name>Ca(2+)</name>
        <dbReference type="ChEBI" id="CHEBI:29108"/>
    </cofactor>
</comment>
<evidence type="ECO:0000256" key="2">
    <source>
        <dbReference type="ARBA" id="ARBA00008779"/>
    </source>
</evidence>
<dbReference type="InterPro" id="IPR017850">
    <property type="entry name" value="Alkaline_phosphatase_core_sf"/>
</dbReference>
<keyword evidence="4 7" id="KW-0732">Signal</keyword>
<keyword evidence="10" id="KW-1185">Reference proteome</keyword>
<dbReference type="EC" id="3.1.6.1" evidence="9"/>
<dbReference type="Proteomes" id="UP000319143">
    <property type="component" value="Unassembled WGS sequence"/>
</dbReference>
<evidence type="ECO:0000256" key="5">
    <source>
        <dbReference type="ARBA" id="ARBA00022801"/>
    </source>
</evidence>
<dbReference type="GO" id="GO:0004065">
    <property type="term" value="F:arylsulfatase activity"/>
    <property type="evidence" value="ECO:0007669"/>
    <property type="project" value="UniProtKB-EC"/>
</dbReference>
<reference evidence="9 10" key="1">
    <citation type="submission" date="2019-02" db="EMBL/GenBank/DDBJ databases">
        <title>Deep-cultivation of Planctomycetes and their phenomic and genomic characterization uncovers novel biology.</title>
        <authorList>
            <person name="Wiegand S."/>
            <person name="Jogler M."/>
            <person name="Boedeker C."/>
            <person name="Pinto D."/>
            <person name="Vollmers J."/>
            <person name="Rivas-Marin E."/>
            <person name="Kohn T."/>
            <person name="Peeters S.H."/>
            <person name="Heuer A."/>
            <person name="Rast P."/>
            <person name="Oberbeckmann S."/>
            <person name="Bunk B."/>
            <person name="Jeske O."/>
            <person name="Meyerdierks A."/>
            <person name="Storesund J.E."/>
            <person name="Kallscheuer N."/>
            <person name="Luecker S."/>
            <person name="Lage O.M."/>
            <person name="Pohl T."/>
            <person name="Merkel B.J."/>
            <person name="Hornburger P."/>
            <person name="Mueller R.-W."/>
            <person name="Bruemmer F."/>
            <person name="Labrenz M."/>
            <person name="Spormann A.M."/>
            <person name="Op Den Camp H."/>
            <person name="Overmann J."/>
            <person name="Amann R."/>
            <person name="Jetten M.S.M."/>
            <person name="Mascher T."/>
            <person name="Medema M.H."/>
            <person name="Devos D.P."/>
            <person name="Kaster A.-K."/>
            <person name="Ovreas L."/>
            <person name="Rohde M."/>
            <person name="Galperin M.Y."/>
            <person name="Jogler C."/>
        </authorList>
    </citation>
    <scope>NUCLEOTIDE SEQUENCE [LARGE SCALE GENOMIC DNA]</scope>
    <source>
        <strain evidence="9 10">Poly41</strain>
    </source>
</reference>
<name>A0A5C6DX80_9BACT</name>
<dbReference type="OrthoDB" id="9783154at2"/>
<dbReference type="Gene3D" id="3.30.1120.10">
    <property type="match status" value="1"/>
</dbReference>
<dbReference type="Pfam" id="PF00884">
    <property type="entry name" value="Sulfatase"/>
    <property type="match status" value="1"/>
</dbReference>
<feature type="domain" description="Sulfatase N-terminal" evidence="8">
    <location>
        <begin position="25"/>
        <end position="406"/>
    </location>
</feature>
<feature type="chain" id="PRO_5022988194" evidence="7">
    <location>
        <begin position="21"/>
        <end position="524"/>
    </location>
</feature>
<dbReference type="Gene3D" id="3.40.720.10">
    <property type="entry name" value="Alkaline Phosphatase, subunit A"/>
    <property type="match status" value="1"/>
</dbReference>
<comment type="caution">
    <text evidence="9">The sequence shown here is derived from an EMBL/GenBank/DDBJ whole genome shotgun (WGS) entry which is preliminary data.</text>
</comment>
<evidence type="ECO:0000256" key="4">
    <source>
        <dbReference type="ARBA" id="ARBA00022729"/>
    </source>
</evidence>
<dbReference type="SUPFAM" id="SSF53649">
    <property type="entry name" value="Alkaline phosphatase-like"/>
    <property type="match status" value="1"/>
</dbReference>
<dbReference type="EMBL" id="SJPV01000003">
    <property type="protein sequence ID" value="TWU39626.1"/>
    <property type="molecule type" value="Genomic_DNA"/>
</dbReference>
<feature type="signal peptide" evidence="7">
    <location>
        <begin position="1"/>
        <end position="20"/>
    </location>
</feature>
<dbReference type="InterPro" id="IPR024607">
    <property type="entry name" value="Sulfatase_CS"/>
</dbReference>
<keyword evidence="3" id="KW-0479">Metal-binding</keyword>
<sequence precursor="true">MLRKTFIVALTLLHALGASAAEHRPNVVFFLVDDLGWRDLGCYGSPLYETPHIDRFAEKSVRFTQAYAACHVCSPTRASILTGKYPARLHLTDWLPGRKDYPFQKLKNAEIHQHLPLEEVTLAETLKQNGYCTAHIGKWHLGEYPYGPLQQGFDIQIPRWNKGWPNAGYHAPFQLDGLDDKQREYLTDRLTDKAEEFIEAHVDQPFFLYLSHFAVHDPIQGREDLVAKYQKKLEKTTFAAGPAFILEGNPDEESPLSREELGARLRRPAWSGYKVLPDRTVKIKQHQDNVAFAAMVESVDESLGRVLAKLEALNLDNKTVVILFSDNGGMSAANFGNPDRIIARGQLDKAFSTSNLPLRGAKGWLYEGGIREPLIVHWPHKGRRGTVCDAPVISTDFYPTILEMVGLPLRATQHADGVSILPLLQGAKTLDREAIYWHFPHYSNHGMQSPGGAVRAGDYKLLEYFENGTVQLFDLSKDVGEQNDLSQAMPEKVTQLRRMLHDWRTEVSARSMQPNQEYADTNDP</sequence>